<keyword evidence="1" id="KW-0472">Membrane</keyword>
<reference evidence="3 4" key="1">
    <citation type="submission" date="2024-05" db="EMBL/GenBank/DDBJ databases">
        <authorList>
            <person name="Liu Q."/>
            <person name="Xin Y.-H."/>
        </authorList>
    </citation>
    <scope>NUCLEOTIDE SEQUENCE [LARGE SCALE GENOMIC DNA]</scope>
    <source>
        <strain evidence="3 4">CGMCC 1.10181</strain>
    </source>
</reference>
<evidence type="ECO:0000259" key="2">
    <source>
        <dbReference type="Pfam" id="PF10110"/>
    </source>
</evidence>
<proteinExistence type="predicted"/>
<keyword evidence="1" id="KW-0812">Transmembrane</keyword>
<keyword evidence="4" id="KW-1185">Reference proteome</keyword>
<accession>A0ABU9Y4V7</accession>
<keyword evidence="1" id="KW-1133">Transmembrane helix</keyword>
<feature type="transmembrane region" description="Helical" evidence="1">
    <location>
        <begin position="119"/>
        <end position="146"/>
    </location>
</feature>
<name>A0ABU9Y4V7_9SPHN</name>
<dbReference type="InterPro" id="IPR018476">
    <property type="entry name" value="GlyceroP-diester-Pdiesterase_M"/>
</dbReference>
<comment type="caution">
    <text evidence="3">The sequence shown here is derived from an EMBL/GenBank/DDBJ whole genome shotgun (WGS) entry which is preliminary data.</text>
</comment>
<dbReference type="EMBL" id="JBDIME010000012">
    <property type="protein sequence ID" value="MEN2790828.1"/>
    <property type="molecule type" value="Genomic_DNA"/>
</dbReference>
<gene>
    <name evidence="3" type="ORF">ABC974_14400</name>
</gene>
<evidence type="ECO:0000313" key="4">
    <source>
        <dbReference type="Proteomes" id="UP001419910"/>
    </source>
</evidence>
<feature type="transmembrane region" description="Helical" evidence="1">
    <location>
        <begin position="27"/>
        <end position="46"/>
    </location>
</feature>
<organism evidence="3 4">
    <name type="scientific">Sphingomonas oligophenolica</name>
    <dbReference type="NCBI Taxonomy" id="301154"/>
    <lineage>
        <taxon>Bacteria</taxon>
        <taxon>Pseudomonadati</taxon>
        <taxon>Pseudomonadota</taxon>
        <taxon>Alphaproteobacteria</taxon>
        <taxon>Sphingomonadales</taxon>
        <taxon>Sphingomonadaceae</taxon>
        <taxon>Sphingomonas</taxon>
    </lineage>
</organism>
<feature type="transmembrane region" description="Helical" evidence="1">
    <location>
        <begin position="180"/>
        <end position="208"/>
    </location>
</feature>
<dbReference type="RefSeq" id="WP_343891157.1">
    <property type="nucleotide sequence ID" value="NZ_BAAAEH010000039.1"/>
</dbReference>
<sequence length="266" mass="28341">MASEDDRDMSIGRVFNRAFSTLGGNPVTVFGISFVFGALPSLLLNYGTRNLGYTQQGFATGAISPAIFFGTTIVTALLTLFFSMLTQGALVRTTAAFSEGRNASFGESAMAGVRAAVPLFLLGILMGLGLALGFVLLIVPGIILYLMWAVAAPALVEERTGVFGAFDRSSFLTKGARWKIFALGLIMMLIYWLFAAAIGLILVAIYGVQGLADSMRQGPSIAWVLVSGVMSTILTAILTTIHTSLYVELRNWKDGPASEKLADIFA</sequence>
<feature type="domain" description="Glycerophosphoryl diester phosphodiesterase membrane" evidence="2">
    <location>
        <begin position="116"/>
        <end position="249"/>
    </location>
</feature>
<dbReference type="Pfam" id="PF10110">
    <property type="entry name" value="GPDPase_memb"/>
    <property type="match status" value="1"/>
</dbReference>
<evidence type="ECO:0000313" key="3">
    <source>
        <dbReference type="EMBL" id="MEN2790828.1"/>
    </source>
</evidence>
<feature type="transmembrane region" description="Helical" evidence="1">
    <location>
        <begin position="58"/>
        <end position="82"/>
    </location>
</feature>
<dbReference type="Proteomes" id="UP001419910">
    <property type="component" value="Unassembled WGS sequence"/>
</dbReference>
<evidence type="ECO:0000256" key="1">
    <source>
        <dbReference type="SAM" id="Phobius"/>
    </source>
</evidence>
<protein>
    <submittedName>
        <fullName evidence="3">Glycerophosphoryl diester phosphodiesterase membrane domain-containing protein</fullName>
    </submittedName>
</protein>
<feature type="transmembrane region" description="Helical" evidence="1">
    <location>
        <begin position="220"/>
        <end position="241"/>
    </location>
</feature>